<dbReference type="PANTHER" id="PTHR35174">
    <property type="entry name" value="BLL7171 PROTEIN-RELATED"/>
    <property type="match status" value="1"/>
</dbReference>
<comment type="similarity">
    <text evidence="1">Belongs to the YciI family.</text>
</comment>
<dbReference type="InterPro" id="IPR005545">
    <property type="entry name" value="YCII"/>
</dbReference>
<evidence type="ECO:0000256" key="1">
    <source>
        <dbReference type="ARBA" id="ARBA00007689"/>
    </source>
</evidence>
<evidence type="ECO:0000313" key="4">
    <source>
        <dbReference type="EMBL" id="MFD1717630.1"/>
    </source>
</evidence>
<accession>A0ABW4L1V1</accession>
<name>A0ABW4L1V1_9MICO</name>
<dbReference type="EMBL" id="JBHUEE010000003">
    <property type="protein sequence ID" value="MFD1717630.1"/>
    <property type="molecule type" value="Genomic_DNA"/>
</dbReference>
<dbReference type="Gene3D" id="3.30.70.1060">
    <property type="entry name" value="Dimeric alpha+beta barrel"/>
    <property type="match status" value="1"/>
</dbReference>
<dbReference type="InterPro" id="IPR011008">
    <property type="entry name" value="Dimeric_a/b-barrel"/>
</dbReference>
<protein>
    <submittedName>
        <fullName evidence="4">YciI family protein</fullName>
    </submittedName>
</protein>
<reference evidence="5" key="1">
    <citation type="journal article" date="2019" name="Int. J. Syst. Evol. Microbiol.">
        <title>The Global Catalogue of Microorganisms (GCM) 10K type strain sequencing project: providing services to taxonomists for standard genome sequencing and annotation.</title>
        <authorList>
            <consortium name="The Broad Institute Genomics Platform"/>
            <consortium name="The Broad Institute Genome Sequencing Center for Infectious Disease"/>
            <person name="Wu L."/>
            <person name="Ma J."/>
        </authorList>
    </citation>
    <scope>NUCLEOTIDE SEQUENCE [LARGE SCALE GENOMIC DNA]</scope>
    <source>
        <strain evidence="5">JCM 17130</strain>
    </source>
</reference>
<gene>
    <name evidence="4" type="ORF">ACFSE6_07285</name>
</gene>
<evidence type="ECO:0000256" key="2">
    <source>
        <dbReference type="SAM" id="MobiDB-lite"/>
    </source>
</evidence>
<feature type="region of interest" description="Disordered" evidence="2">
    <location>
        <begin position="46"/>
        <end position="67"/>
    </location>
</feature>
<organism evidence="4 5">
    <name type="scientific">Georgenia deserti</name>
    <dbReference type="NCBI Taxonomy" id="2093781"/>
    <lineage>
        <taxon>Bacteria</taxon>
        <taxon>Bacillati</taxon>
        <taxon>Actinomycetota</taxon>
        <taxon>Actinomycetes</taxon>
        <taxon>Micrococcales</taxon>
        <taxon>Bogoriellaceae</taxon>
        <taxon>Georgenia</taxon>
    </lineage>
</organism>
<dbReference type="SUPFAM" id="SSF54909">
    <property type="entry name" value="Dimeric alpha+beta barrel"/>
    <property type="match status" value="1"/>
</dbReference>
<dbReference type="Pfam" id="PF03795">
    <property type="entry name" value="YCII"/>
    <property type="match status" value="1"/>
</dbReference>
<proteinExistence type="inferred from homology"/>
<dbReference type="RefSeq" id="WP_388004304.1">
    <property type="nucleotide sequence ID" value="NZ_JBHUEE010000003.1"/>
</dbReference>
<comment type="caution">
    <text evidence="4">The sequence shown here is derived from an EMBL/GenBank/DDBJ whole genome shotgun (WGS) entry which is preliminary data.</text>
</comment>
<dbReference type="PANTHER" id="PTHR35174:SF3">
    <property type="entry name" value="BLL7171 PROTEIN"/>
    <property type="match status" value="1"/>
</dbReference>
<dbReference type="Proteomes" id="UP001597277">
    <property type="component" value="Unassembled WGS sequence"/>
</dbReference>
<sequence length="124" mass="13289">MATTYVVLLPGDESVWDNATAEERAAAYAKHEEFARLLAERGHTITGGAELTPSRTGKHLRPDDDGSVAVHDGPYAETVEQLGGLYLVESDDLDDLLEICRVLVGAESAVEVRAAVDHEDGTTP</sequence>
<keyword evidence="5" id="KW-1185">Reference proteome</keyword>
<feature type="domain" description="YCII-related" evidence="3">
    <location>
        <begin position="11"/>
        <end position="101"/>
    </location>
</feature>
<evidence type="ECO:0000313" key="5">
    <source>
        <dbReference type="Proteomes" id="UP001597277"/>
    </source>
</evidence>
<evidence type="ECO:0000259" key="3">
    <source>
        <dbReference type="Pfam" id="PF03795"/>
    </source>
</evidence>